<dbReference type="GO" id="GO:0005524">
    <property type="term" value="F:ATP binding"/>
    <property type="evidence" value="ECO:0007669"/>
    <property type="project" value="UniProtKB-KW"/>
</dbReference>
<dbReference type="SUPFAM" id="SSF52540">
    <property type="entry name" value="P-loop containing nucleoside triphosphate hydrolases"/>
    <property type="match status" value="1"/>
</dbReference>
<dbReference type="PRINTS" id="PR00364">
    <property type="entry name" value="DISEASERSIST"/>
</dbReference>
<evidence type="ECO:0000256" key="1">
    <source>
        <dbReference type="SAM" id="MobiDB-lite"/>
    </source>
</evidence>
<dbReference type="InterPro" id="IPR000792">
    <property type="entry name" value="Tscrpt_reg_LuxR_C"/>
</dbReference>
<dbReference type="SUPFAM" id="SSF48452">
    <property type="entry name" value="TPR-like"/>
    <property type="match status" value="1"/>
</dbReference>
<dbReference type="InterPro" id="IPR003593">
    <property type="entry name" value="AAA+_ATPase"/>
</dbReference>
<evidence type="ECO:0000313" key="4">
    <source>
        <dbReference type="Proteomes" id="UP001596380"/>
    </source>
</evidence>
<keyword evidence="3" id="KW-0067">ATP-binding</keyword>
<proteinExistence type="predicted"/>
<dbReference type="Gene3D" id="1.10.10.10">
    <property type="entry name" value="Winged helix-like DNA-binding domain superfamily/Winged helix DNA-binding domain"/>
    <property type="match status" value="1"/>
</dbReference>
<gene>
    <name evidence="3" type="ORF">ACFQKB_35475</name>
</gene>
<dbReference type="PRINTS" id="PR00038">
    <property type="entry name" value="HTHLUXR"/>
</dbReference>
<dbReference type="RefSeq" id="WP_160824982.1">
    <property type="nucleotide sequence ID" value="NZ_JBHSXE010000001.1"/>
</dbReference>
<comment type="caution">
    <text evidence="3">The sequence shown here is derived from an EMBL/GenBank/DDBJ whole genome shotgun (WGS) entry which is preliminary data.</text>
</comment>
<dbReference type="SUPFAM" id="SSF46894">
    <property type="entry name" value="C-terminal effector domain of the bipartite response regulators"/>
    <property type="match status" value="1"/>
</dbReference>
<sequence>MNHGAGNLPAEVTRFIGRSGELAEGARILERARLLTLCGASGVGKTRLALRLAADARKRHPHGAWLVELSGLREPHLVPRAVAEALHLHDRPDADTVEALEEFLADRRLLLVLDTCEHLVDACAMLAELLLRAAPGLRILATSQQPLNVMGEHTYLVPPLDSGVGADGAADCTEPSEPSEPSESVELFGDRAAGIVPGFALTDANRPAVARLCRRLDGLPLAIELAAVRLRSMTLEQIAARLDDRFRLLGTARSRHARHQTLRAAVSWTHDLCDPSERLLWARASVFPGGFDVEAAEAVCAGGEEVPAGDVLDLLGRLVDKSVMTCDRGTGRYRMLDTLREFGAERLSPADLRELRRRHRDHYLALVRRAADGEMGPRQLALAGGLRDEHHNLRAALDHCLRTPGEAPAALRMLVALHFYWVLTGRFGEARSWLARALARTPPGGADRGWALYSAAAFAAAQGDLASAGSLVDELRDAHGDDAALRACTEQIHAIATFVAGDPEAARASLERALAAQAAVGFDRPHALVTFPVLAAALGVLGEAGRALEVAEEGLRVCAATGEQWCRSYLLWARALVRWLEGDPDAALADVLACLRIKEASADGVGAALALDLTAYCLAARGEGDRAAILLGASGALWERLRVSMPGPVYTGVRDAELSRLGVRLGPERLALARGHGAALPLGEATALARGERDPALPRAAPPAGSADDPLTRREREIAALVAEGLANREIAERLVISKRTVDSHVEHILAKLGFGSRTQIAAWTQRRP</sequence>
<dbReference type="SMART" id="SM00382">
    <property type="entry name" value="AAA"/>
    <property type="match status" value="1"/>
</dbReference>
<dbReference type="PANTHER" id="PTHR47691">
    <property type="entry name" value="REGULATOR-RELATED"/>
    <property type="match status" value="1"/>
</dbReference>
<evidence type="ECO:0000313" key="3">
    <source>
        <dbReference type="EMBL" id="MFC6885102.1"/>
    </source>
</evidence>
<feature type="region of interest" description="Disordered" evidence="1">
    <location>
        <begin position="693"/>
        <end position="712"/>
    </location>
</feature>
<dbReference type="EMBL" id="JBHSXS010000034">
    <property type="protein sequence ID" value="MFC6885102.1"/>
    <property type="molecule type" value="Genomic_DNA"/>
</dbReference>
<dbReference type="CDD" id="cd06170">
    <property type="entry name" value="LuxR_C_like"/>
    <property type="match status" value="1"/>
</dbReference>
<dbReference type="InterPro" id="IPR011990">
    <property type="entry name" value="TPR-like_helical_dom_sf"/>
</dbReference>
<dbReference type="Proteomes" id="UP001596380">
    <property type="component" value="Unassembled WGS sequence"/>
</dbReference>
<keyword evidence="4" id="KW-1185">Reference proteome</keyword>
<dbReference type="InterPro" id="IPR027417">
    <property type="entry name" value="P-loop_NTPase"/>
</dbReference>
<dbReference type="PROSITE" id="PS50043">
    <property type="entry name" value="HTH_LUXR_2"/>
    <property type="match status" value="1"/>
</dbReference>
<dbReference type="Pfam" id="PF13401">
    <property type="entry name" value="AAA_22"/>
    <property type="match status" value="1"/>
</dbReference>
<dbReference type="Gene3D" id="3.40.50.300">
    <property type="entry name" value="P-loop containing nucleotide triphosphate hydrolases"/>
    <property type="match status" value="1"/>
</dbReference>
<dbReference type="Gene3D" id="1.25.40.10">
    <property type="entry name" value="Tetratricopeptide repeat domain"/>
    <property type="match status" value="1"/>
</dbReference>
<dbReference type="InterPro" id="IPR036388">
    <property type="entry name" value="WH-like_DNA-bd_sf"/>
</dbReference>
<dbReference type="SMART" id="SM00421">
    <property type="entry name" value="HTH_LUXR"/>
    <property type="match status" value="1"/>
</dbReference>
<name>A0ABW2CUD2_9ACTN</name>
<dbReference type="PROSITE" id="PS00622">
    <property type="entry name" value="HTH_LUXR_1"/>
    <property type="match status" value="1"/>
</dbReference>
<reference evidence="4" key="1">
    <citation type="journal article" date="2019" name="Int. J. Syst. Evol. Microbiol.">
        <title>The Global Catalogue of Microorganisms (GCM) 10K type strain sequencing project: providing services to taxonomists for standard genome sequencing and annotation.</title>
        <authorList>
            <consortium name="The Broad Institute Genomics Platform"/>
            <consortium name="The Broad Institute Genome Sequencing Center for Infectious Disease"/>
            <person name="Wu L."/>
            <person name="Ma J."/>
        </authorList>
    </citation>
    <scope>NUCLEOTIDE SEQUENCE [LARGE SCALE GENOMIC DNA]</scope>
    <source>
        <strain evidence="4">JCM 3369</strain>
    </source>
</reference>
<evidence type="ECO:0000259" key="2">
    <source>
        <dbReference type="PROSITE" id="PS50043"/>
    </source>
</evidence>
<organism evidence="3 4">
    <name type="scientific">Actinomadura yumaensis</name>
    <dbReference type="NCBI Taxonomy" id="111807"/>
    <lineage>
        <taxon>Bacteria</taxon>
        <taxon>Bacillati</taxon>
        <taxon>Actinomycetota</taxon>
        <taxon>Actinomycetes</taxon>
        <taxon>Streptosporangiales</taxon>
        <taxon>Thermomonosporaceae</taxon>
        <taxon>Actinomadura</taxon>
    </lineage>
</organism>
<dbReference type="InterPro" id="IPR049945">
    <property type="entry name" value="AAA_22"/>
</dbReference>
<protein>
    <submittedName>
        <fullName evidence="3">ATP-binding protein</fullName>
    </submittedName>
</protein>
<keyword evidence="3" id="KW-0547">Nucleotide-binding</keyword>
<dbReference type="PANTHER" id="PTHR47691:SF3">
    <property type="entry name" value="HTH-TYPE TRANSCRIPTIONAL REGULATOR RV0890C-RELATED"/>
    <property type="match status" value="1"/>
</dbReference>
<dbReference type="InterPro" id="IPR016032">
    <property type="entry name" value="Sig_transdc_resp-reg_C-effctor"/>
</dbReference>
<accession>A0ABW2CUD2</accession>
<dbReference type="Pfam" id="PF00196">
    <property type="entry name" value="GerE"/>
    <property type="match status" value="1"/>
</dbReference>
<feature type="domain" description="HTH luxR-type" evidence="2">
    <location>
        <begin position="704"/>
        <end position="769"/>
    </location>
</feature>